<organism evidence="8 9">
    <name type="scientific">Plasmodium gonderi</name>
    <dbReference type="NCBI Taxonomy" id="77519"/>
    <lineage>
        <taxon>Eukaryota</taxon>
        <taxon>Sar</taxon>
        <taxon>Alveolata</taxon>
        <taxon>Apicomplexa</taxon>
        <taxon>Aconoidasida</taxon>
        <taxon>Haemosporida</taxon>
        <taxon>Plasmodiidae</taxon>
        <taxon>Plasmodium</taxon>
        <taxon>Plasmodium (Plasmodium)</taxon>
    </lineage>
</organism>
<dbReference type="GO" id="GO:0046872">
    <property type="term" value="F:metal ion binding"/>
    <property type="evidence" value="ECO:0007669"/>
    <property type="project" value="UniProtKB-KW"/>
</dbReference>
<dbReference type="Gene3D" id="3.10.120.10">
    <property type="entry name" value="Cytochrome b5-like heme/steroid binding domain"/>
    <property type="match status" value="1"/>
</dbReference>
<evidence type="ECO:0000259" key="7">
    <source>
        <dbReference type="PROSITE" id="PS51379"/>
    </source>
</evidence>
<dbReference type="Proteomes" id="UP000195521">
    <property type="component" value="Unassembled WGS sequence"/>
</dbReference>
<dbReference type="PANTHER" id="PTHR19359:SF146">
    <property type="entry name" value="B5, PUTATIVE-RELATED"/>
    <property type="match status" value="1"/>
</dbReference>
<dbReference type="GeneID" id="39749686"/>
<evidence type="ECO:0000256" key="2">
    <source>
        <dbReference type="ARBA" id="ARBA00022723"/>
    </source>
</evidence>
<keyword evidence="2" id="KW-0479">Metal-binding</keyword>
<gene>
    <name evidence="8" type="ORF">PGO_132200</name>
</gene>
<dbReference type="InterPro" id="IPR001199">
    <property type="entry name" value="Cyt_B5-like_heme/steroid-bd"/>
</dbReference>
<feature type="compositionally biased region" description="Basic and acidic residues" evidence="5">
    <location>
        <begin position="8"/>
        <end position="21"/>
    </location>
</feature>
<dbReference type="GO" id="GO:0016020">
    <property type="term" value="C:membrane"/>
    <property type="evidence" value="ECO:0007669"/>
    <property type="project" value="TreeGrafter"/>
</dbReference>
<dbReference type="OMA" id="NDCWVVA"/>
<dbReference type="EMBL" id="BDQF01000014">
    <property type="protein sequence ID" value="GAW82948.1"/>
    <property type="molecule type" value="Genomic_DNA"/>
</dbReference>
<evidence type="ECO:0000313" key="9">
    <source>
        <dbReference type="Proteomes" id="UP000195521"/>
    </source>
</evidence>
<dbReference type="AlphaFoldDB" id="A0A1Y1JN27"/>
<comment type="similarity">
    <text evidence="4">Belongs to the cytochrome b5 family.</text>
</comment>
<evidence type="ECO:0000256" key="3">
    <source>
        <dbReference type="ARBA" id="ARBA00023004"/>
    </source>
</evidence>
<keyword evidence="3" id="KW-0408">Iron</keyword>
<dbReference type="InterPro" id="IPR017896">
    <property type="entry name" value="4Fe4S_Fe-S-bd"/>
</dbReference>
<protein>
    <recommendedName>
        <fullName evidence="10">Cytochrome b5 heme-binding domain-containing protein</fullName>
    </recommendedName>
</protein>
<dbReference type="PANTHER" id="PTHR19359">
    <property type="entry name" value="CYTOCHROME B5"/>
    <property type="match status" value="1"/>
</dbReference>
<name>A0A1Y1JN27_PLAGO</name>
<reference evidence="9" key="1">
    <citation type="submission" date="2017-04" db="EMBL/GenBank/DDBJ databases">
        <title>Plasmodium gonderi genome.</title>
        <authorList>
            <person name="Arisue N."/>
            <person name="Honma H."/>
            <person name="Kawai S."/>
            <person name="Tougan T."/>
            <person name="Tanabe K."/>
            <person name="Horii T."/>
        </authorList>
    </citation>
    <scope>NUCLEOTIDE SEQUENCE [LARGE SCALE GENOMIC DNA]</scope>
    <source>
        <strain evidence="9">ATCC 30045</strain>
    </source>
</reference>
<feature type="compositionally biased region" description="Polar residues" evidence="5">
    <location>
        <begin position="27"/>
        <end position="41"/>
    </location>
</feature>
<dbReference type="SMART" id="SM01117">
    <property type="entry name" value="Cyt-b5"/>
    <property type="match status" value="1"/>
</dbReference>
<evidence type="ECO:0000256" key="1">
    <source>
        <dbReference type="ARBA" id="ARBA00022617"/>
    </source>
</evidence>
<evidence type="ECO:0000256" key="5">
    <source>
        <dbReference type="SAM" id="MobiDB-lite"/>
    </source>
</evidence>
<feature type="domain" description="4Fe-4S ferredoxin-type" evidence="7">
    <location>
        <begin position="127"/>
        <end position="157"/>
    </location>
</feature>
<dbReference type="RefSeq" id="XP_028545537.1">
    <property type="nucleotide sequence ID" value="XM_028689736.1"/>
</dbReference>
<evidence type="ECO:0008006" key="10">
    <source>
        <dbReference type="Google" id="ProtNLM"/>
    </source>
</evidence>
<sequence>MEDEEKEETDREYVQGREDVNMLRGTRNANYTNNSQPEPAATTTTVCNWAEALCGSLISDLMVNNTKGEEKRKVEIFENPEKFKIVENKPEVYESIYSDKLLFRDNQVEYEPNGINKLNRNMYESTQRLEVIDKICNACNFCEDVCFSTDCVNCEKKRKNLYEKYKKYKKQNLRICQKKAKLMFKLNKRVRRDILLGSHSMEKGYEEEKFVNTEKNCTSEEGIKEEKQSKTPLSTINNIDENEKRGDQYDTLKDVIRKSTSMSNNEWKTEEKGEKTINYYNYTKYKKYFTKCEIKRHCKINDCWVVANGCLYDVTTILSHHPGGVNCILKKAGGDVSVDYSFHSKYAQKIFWEPLKIGKVITCSKELDEVHTKSFSSPKKSTCFFM</sequence>
<dbReference type="InterPro" id="IPR036400">
    <property type="entry name" value="Cyt_B5-like_heme/steroid_sf"/>
</dbReference>
<keyword evidence="1" id="KW-0349">Heme</keyword>
<feature type="domain" description="Cytochrome b5 heme-binding" evidence="6">
    <location>
        <begin position="286"/>
        <end position="361"/>
    </location>
</feature>
<proteinExistence type="inferred from homology"/>
<dbReference type="PROSITE" id="PS50255">
    <property type="entry name" value="CYTOCHROME_B5_2"/>
    <property type="match status" value="1"/>
</dbReference>
<dbReference type="SUPFAM" id="SSF55856">
    <property type="entry name" value="Cytochrome b5-like heme/steroid binding domain"/>
    <property type="match status" value="1"/>
</dbReference>
<dbReference type="OrthoDB" id="434771at2759"/>
<dbReference type="Pfam" id="PF00173">
    <property type="entry name" value="Cyt-b5"/>
    <property type="match status" value="1"/>
</dbReference>
<accession>A0A1Y1JN27</accession>
<evidence type="ECO:0000313" key="8">
    <source>
        <dbReference type="EMBL" id="GAW82948.1"/>
    </source>
</evidence>
<dbReference type="InterPro" id="IPR050668">
    <property type="entry name" value="Cytochrome_b5"/>
</dbReference>
<keyword evidence="9" id="KW-1185">Reference proteome</keyword>
<dbReference type="GO" id="GO:0020037">
    <property type="term" value="F:heme binding"/>
    <property type="evidence" value="ECO:0007669"/>
    <property type="project" value="TreeGrafter"/>
</dbReference>
<comment type="caution">
    <text evidence="8">The sequence shown here is derived from an EMBL/GenBank/DDBJ whole genome shotgun (WGS) entry which is preliminary data.</text>
</comment>
<evidence type="ECO:0000259" key="6">
    <source>
        <dbReference type="PROSITE" id="PS50255"/>
    </source>
</evidence>
<evidence type="ECO:0000256" key="4">
    <source>
        <dbReference type="ARBA" id="ARBA00038168"/>
    </source>
</evidence>
<feature type="region of interest" description="Disordered" evidence="5">
    <location>
        <begin position="1"/>
        <end position="41"/>
    </location>
</feature>
<dbReference type="PROSITE" id="PS51379">
    <property type="entry name" value="4FE4S_FER_2"/>
    <property type="match status" value="1"/>
</dbReference>